<feature type="region of interest" description="Disordered" evidence="1">
    <location>
        <begin position="133"/>
        <end position="152"/>
    </location>
</feature>
<evidence type="ECO:0000313" key="2">
    <source>
        <dbReference type="EMBL" id="KAG6965865.1"/>
    </source>
</evidence>
<evidence type="ECO:0000313" key="3">
    <source>
        <dbReference type="Proteomes" id="UP000709295"/>
    </source>
</evidence>
<dbReference type="EMBL" id="JAENGY010000323">
    <property type="protein sequence ID" value="KAG6965865.1"/>
    <property type="molecule type" value="Genomic_DNA"/>
</dbReference>
<protein>
    <submittedName>
        <fullName evidence="2">Uncharacterized protein</fullName>
    </submittedName>
</protein>
<gene>
    <name evidence="2" type="ORF">JG688_00007005</name>
</gene>
<feature type="compositionally biased region" description="Basic and acidic residues" evidence="1">
    <location>
        <begin position="133"/>
        <end position="144"/>
    </location>
</feature>
<organism evidence="2 3">
    <name type="scientific">Phytophthora aleatoria</name>
    <dbReference type="NCBI Taxonomy" id="2496075"/>
    <lineage>
        <taxon>Eukaryota</taxon>
        <taxon>Sar</taxon>
        <taxon>Stramenopiles</taxon>
        <taxon>Oomycota</taxon>
        <taxon>Peronosporomycetes</taxon>
        <taxon>Peronosporales</taxon>
        <taxon>Peronosporaceae</taxon>
        <taxon>Phytophthora</taxon>
    </lineage>
</organism>
<feature type="compositionally biased region" description="Polar residues" evidence="1">
    <location>
        <begin position="79"/>
        <end position="88"/>
    </location>
</feature>
<dbReference type="AlphaFoldDB" id="A0A8J5IXA5"/>
<name>A0A8J5IXA5_9STRA</name>
<reference evidence="2" key="1">
    <citation type="submission" date="2021-01" db="EMBL/GenBank/DDBJ databases">
        <title>Phytophthora aleatoria, a newly-described species from Pinus radiata is distinct from Phytophthora cactorum isolates based on comparative genomics.</title>
        <authorList>
            <person name="Mcdougal R."/>
            <person name="Panda P."/>
            <person name="Williams N."/>
            <person name="Studholme D.J."/>
        </authorList>
    </citation>
    <scope>NUCLEOTIDE SEQUENCE</scope>
    <source>
        <strain evidence="2">NZFS 4037</strain>
    </source>
</reference>
<accession>A0A8J5IXA5</accession>
<evidence type="ECO:0000256" key="1">
    <source>
        <dbReference type="SAM" id="MobiDB-lite"/>
    </source>
</evidence>
<comment type="caution">
    <text evidence="2">The sequence shown here is derived from an EMBL/GenBank/DDBJ whole genome shotgun (WGS) entry which is preliminary data.</text>
</comment>
<feature type="region of interest" description="Disordered" evidence="1">
    <location>
        <begin position="42"/>
        <end position="62"/>
    </location>
</feature>
<keyword evidence="3" id="KW-1185">Reference proteome</keyword>
<proteinExistence type="predicted"/>
<feature type="region of interest" description="Disordered" evidence="1">
    <location>
        <begin position="79"/>
        <end position="106"/>
    </location>
</feature>
<sequence length="197" mass="21787">MILFSSAMIGQKIRLPGSKVVHFGVQQQVDFFRQARLEDRRAAKLPGSRDGRSRPREKAVGRRHCVEKAAVSTKKIQASGKQNGSYIISPSDEGPRPRRSARKGWTAKTPKDELRLSIAAAQHQKHIENLQRSNNVEKHSRTTAEEESGAVLQQRRDGAVDVQALGTLDALSPTHRKTFVCCCHFNLGQSINNAAIG</sequence>
<dbReference type="Proteomes" id="UP000709295">
    <property type="component" value="Unassembled WGS sequence"/>
</dbReference>